<reference evidence="4 5" key="1">
    <citation type="submission" date="2021-03" db="EMBL/GenBank/DDBJ databases">
        <title>Sequencing the genomes of 1000 actinobacteria strains.</title>
        <authorList>
            <person name="Klenk H.-P."/>
        </authorList>
    </citation>
    <scope>NUCLEOTIDE SEQUENCE [LARGE SCALE GENOMIC DNA]</scope>
    <source>
        <strain evidence="4 5">DSM 45256</strain>
    </source>
</reference>
<keyword evidence="2" id="KW-1133">Transmembrane helix</keyword>
<keyword evidence="2" id="KW-0472">Membrane</keyword>
<evidence type="ECO:0000313" key="5">
    <source>
        <dbReference type="Proteomes" id="UP001519295"/>
    </source>
</evidence>
<comment type="caution">
    <text evidence="4">The sequence shown here is derived from an EMBL/GenBank/DDBJ whole genome shotgun (WGS) entry which is preliminary data.</text>
</comment>
<proteinExistence type="predicted"/>
<feature type="transmembrane region" description="Helical" evidence="2">
    <location>
        <begin position="137"/>
        <end position="159"/>
    </location>
</feature>
<feature type="transmembrane region" description="Helical" evidence="2">
    <location>
        <begin position="180"/>
        <end position="198"/>
    </location>
</feature>
<feature type="region of interest" description="Disordered" evidence="1">
    <location>
        <begin position="291"/>
        <end position="315"/>
    </location>
</feature>
<evidence type="ECO:0000313" key="4">
    <source>
        <dbReference type="EMBL" id="MBP2367622.1"/>
    </source>
</evidence>
<dbReference type="Pfam" id="PF02517">
    <property type="entry name" value="Rce1-like"/>
    <property type="match status" value="1"/>
</dbReference>
<keyword evidence="5" id="KW-1185">Reference proteome</keyword>
<dbReference type="RefSeq" id="WP_210027743.1">
    <property type="nucleotide sequence ID" value="NZ_JAGINU010000001.1"/>
</dbReference>
<feature type="transmembrane region" description="Helical" evidence="2">
    <location>
        <begin position="261"/>
        <end position="287"/>
    </location>
</feature>
<dbReference type="Proteomes" id="UP001519295">
    <property type="component" value="Unassembled WGS sequence"/>
</dbReference>
<keyword evidence="4" id="KW-0378">Hydrolase</keyword>
<feature type="transmembrane region" description="Helical" evidence="2">
    <location>
        <begin position="28"/>
        <end position="52"/>
    </location>
</feature>
<feature type="transmembrane region" description="Helical" evidence="2">
    <location>
        <begin position="64"/>
        <end position="83"/>
    </location>
</feature>
<gene>
    <name evidence="4" type="ORF">JOF36_003318</name>
</gene>
<evidence type="ECO:0000256" key="1">
    <source>
        <dbReference type="SAM" id="MobiDB-lite"/>
    </source>
</evidence>
<keyword evidence="2" id="KW-0812">Transmembrane</keyword>
<feature type="domain" description="CAAX prenyl protease 2/Lysostaphin resistance protein A-like" evidence="3">
    <location>
        <begin position="145"/>
        <end position="239"/>
    </location>
</feature>
<feature type="transmembrane region" description="Helical" evidence="2">
    <location>
        <begin position="204"/>
        <end position="222"/>
    </location>
</feature>
<keyword evidence="4" id="KW-0645">Protease</keyword>
<evidence type="ECO:0000259" key="3">
    <source>
        <dbReference type="Pfam" id="PF02517"/>
    </source>
</evidence>
<dbReference type="EMBL" id="JAGINU010000001">
    <property type="protein sequence ID" value="MBP2367622.1"/>
    <property type="molecule type" value="Genomic_DNA"/>
</dbReference>
<name>A0ABS4VUM2_9PSEU</name>
<dbReference type="InterPro" id="IPR003675">
    <property type="entry name" value="Rce1/LyrA-like_dom"/>
</dbReference>
<dbReference type="GO" id="GO:0006508">
    <property type="term" value="P:proteolysis"/>
    <property type="evidence" value="ECO:0007669"/>
    <property type="project" value="UniProtKB-KW"/>
</dbReference>
<feature type="transmembrane region" description="Helical" evidence="2">
    <location>
        <begin position="229"/>
        <end position="249"/>
    </location>
</feature>
<accession>A0ABS4VUM2</accession>
<sequence>MPAGTDGPAGVEYHRVLAGEKRRIGRGIIAIALLLAGMLVFAALLVGGAAAIDARWGNTGYTPLQHGAALASIALLTPWSMLIQRWLYGVRGASLHSVVSHVRFGLFGRALLLVGPLWVLVVVAQSAANGPGRSAEWSFATVIGFLAVTLLLTPLQSAGEEYGLRGLVFRVAGSWARGPRAGLVLGVVVSGAVFTIIHAATDPWLNLSYVVVVAVALAIVTWRTGGIEVAIVVHAMNNTLSFLFTVALHDDLAESLANRSVGAVTAAGVLPSMGAVALVAAVVWLCTRQSGPVRTPRPAGRSRAAAYSGAERDSW</sequence>
<organism evidence="4 5">
    <name type="scientific">Pseudonocardia parietis</name>
    <dbReference type="NCBI Taxonomy" id="570936"/>
    <lineage>
        <taxon>Bacteria</taxon>
        <taxon>Bacillati</taxon>
        <taxon>Actinomycetota</taxon>
        <taxon>Actinomycetes</taxon>
        <taxon>Pseudonocardiales</taxon>
        <taxon>Pseudonocardiaceae</taxon>
        <taxon>Pseudonocardia</taxon>
    </lineage>
</organism>
<evidence type="ECO:0000256" key="2">
    <source>
        <dbReference type="SAM" id="Phobius"/>
    </source>
</evidence>
<protein>
    <submittedName>
        <fullName evidence="4">Membrane protease YdiL (CAAX protease family)</fullName>
    </submittedName>
</protein>
<dbReference type="GO" id="GO:0008233">
    <property type="term" value="F:peptidase activity"/>
    <property type="evidence" value="ECO:0007669"/>
    <property type="project" value="UniProtKB-KW"/>
</dbReference>
<feature type="transmembrane region" description="Helical" evidence="2">
    <location>
        <begin position="104"/>
        <end position="125"/>
    </location>
</feature>
<feature type="compositionally biased region" description="Low complexity" evidence="1">
    <location>
        <begin position="294"/>
        <end position="309"/>
    </location>
</feature>